<evidence type="ECO:0000256" key="3">
    <source>
        <dbReference type="ARBA" id="ARBA00022723"/>
    </source>
</evidence>
<keyword evidence="3" id="KW-0479">Metal-binding</keyword>
<dbReference type="InterPro" id="IPR036163">
    <property type="entry name" value="HMA_dom_sf"/>
</dbReference>
<evidence type="ECO:0000256" key="4">
    <source>
        <dbReference type="ARBA" id="ARBA00023289"/>
    </source>
</evidence>
<dbReference type="PANTHER" id="PTHR45868">
    <property type="entry name" value="HEAVY METAL-ASSOCIATED ISOPRENYLATED PLANT PROTEIN 33-RELATED"/>
    <property type="match status" value="1"/>
</dbReference>
<keyword evidence="9" id="KW-1185">Reference proteome</keyword>
<dbReference type="Proteomes" id="UP001161247">
    <property type="component" value="Chromosome 2"/>
</dbReference>
<feature type="domain" description="HMA" evidence="7">
    <location>
        <begin position="143"/>
        <end position="199"/>
    </location>
</feature>
<gene>
    <name evidence="8" type="ORF">OLC1_LOCUS7404</name>
</gene>
<dbReference type="Gene3D" id="3.30.70.100">
    <property type="match status" value="1"/>
</dbReference>
<dbReference type="Pfam" id="PF00403">
    <property type="entry name" value="HMA"/>
    <property type="match status" value="1"/>
</dbReference>
<name>A0AAV1CQ43_OLDCO</name>
<dbReference type="InterPro" id="IPR006121">
    <property type="entry name" value="HMA_dom"/>
</dbReference>
<dbReference type="GO" id="GO:0046872">
    <property type="term" value="F:metal ion binding"/>
    <property type="evidence" value="ECO:0007669"/>
    <property type="project" value="UniProtKB-KW"/>
</dbReference>
<proteinExistence type="inferred from homology"/>
<reference evidence="8" key="1">
    <citation type="submission" date="2023-03" db="EMBL/GenBank/DDBJ databases">
        <authorList>
            <person name="Julca I."/>
        </authorList>
    </citation>
    <scope>NUCLEOTIDE SEQUENCE</scope>
</reference>
<keyword evidence="2" id="KW-0488">Methylation</keyword>
<dbReference type="CDD" id="cd00371">
    <property type="entry name" value="HMA"/>
    <property type="match status" value="1"/>
</dbReference>
<dbReference type="PANTHER" id="PTHR45868:SF19">
    <property type="entry name" value="HEAVY METAL-ASSOCIATED ISOPRENYLATED PLANT PROTEIN 37"/>
    <property type="match status" value="1"/>
</dbReference>
<dbReference type="SUPFAM" id="SSF55008">
    <property type="entry name" value="HMA, heavy metal-associated domain"/>
    <property type="match status" value="1"/>
</dbReference>
<evidence type="ECO:0000256" key="1">
    <source>
        <dbReference type="ARBA" id="ARBA00004170"/>
    </source>
</evidence>
<evidence type="ECO:0000256" key="2">
    <source>
        <dbReference type="ARBA" id="ARBA00022481"/>
    </source>
</evidence>
<dbReference type="AlphaFoldDB" id="A0AAV1CQ43"/>
<comment type="subcellular location">
    <subcellularLocation>
        <location evidence="1">Membrane</location>
        <topology evidence="1">Peripheral membrane protein</topology>
    </subcellularLocation>
</comment>
<comment type="similarity">
    <text evidence="5">Belongs to the HIPP family.</text>
</comment>
<feature type="region of interest" description="Disordered" evidence="6">
    <location>
        <begin position="305"/>
        <end position="334"/>
    </location>
</feature>
<feature type="compositionally biased region" description="Low complexity" evidence="6">
    <location>
        <begin position="205"/>
        <end position="237"/>
    </location>
</feature>
<feature type="region of interest" description="Disordered" evidence="6">
    <location>
        <begin position="200"/>
        <end position="237"/>
    </location>
</feature>
<organism evidence="8 9">
    <name type="scientific">Oldenlandia corymbosa var. corymbosa</name>
    <dbReference type="NCBI Taxonomy" id="529605"/>
    <lineage>
        <taxon>Eukaryota</taxon>
        <taxon>Viridiplantae</taxon>
        <taxon>Streptophyta</taxon>
        <taxon>Embryophyta</taxon>
        <taxon>Tracheophyta</taxon>
        <taxon>Spermatophyta</taxon>
        <taxon>Magnoliopsida</taxon>
        <taxon>eudicotyledons</taxon>
        <taxon>Gunneridae</taxon>
        <taxon>Pentapetalae</taxon>
        <taxon>asterids</taxon>
        <taxon>lamiids</taxon>
        <taxon>Gentianales</taxon>
        <taxon>Rubiaceae</taxon>
        <taxon>Rubioideae</taxon>
        <taxon>Spermacoceae</taxon>
        <taxon>Hedyotis-Oldenlandia complex</taxon>
        <taxon>Oldenlandia</taxon>
    </lineage>
</organism>
<evidence type="ECO:0000313" key="8">
    <source>
        <dbReference type="EMBL" id="CAI9096718.1"/>
    </source>
</evidence>
<keyword evidence="4" id="KW-0449">Lipoprotein</keyword>
<keyword evidence="4" id="KW-0636">Prenylation</keyword>
<sequence>MRRSVVEAFAVSTKRKHVTKTKMTGIRSRLVKSLFFFFQFFFFFLIFSSPSLCFNIFLTLNHITSDFRPTLLLLFSSRGPPLLLLHYCSFNSLLHNPPSHFSCPNRFSSPGVDFFRSYTPNTREETMAKDEDFKLLKIQTCVLRVNIDCDGCKQKVKKLLQRIEGVYQVNIDAEQQKITVSGCVDSATLVKKLVRAGKHAEVWSPKPNNNNNQNQKQPANCLKNNQSNNNNKGQKQQMVKGLEALNNQQKFFINLEEDEDCLIDDDGEGYDEEELRFLREKTHQLNLLRQQQLAAIQANNAAKNVKLNNNGGNGSGGKKGNQQSPNQNMGTKINSGIDQKTMQALKMNNAQFAAAGNVNPGEGKKGNHDINTMMNLAGFHGNGANNFTHVFGGNSGGGNGGGSAGVLYHQQFQPNNGFTGSSSSAGFPNSGMAAGHHPAAATTMNINGNHHHHPSVLMNLQNRHAMQQAQMMYNRSPFVPSSTGYYYNYGPSVHHPYASYMSTDSHPGYYNHPNGDHHHSAATDIFSDENTSSCSIM</sequence>
<protein>
    <submittedName>
        <fullName evidence="8">OLC1v1032924C2</fullName>
    </submittedName>
</protein>
<feature type="compositionally biased region" description="Polar residues" evidence="6">
    <location>
        <begin position="322"/>
        <end position="334"/>
    </location>
</feature>
<evidence type="ECO:0000259" key="7">
    <source>
        <dbReference type="Pfam" id="PF00403"/>
    </source>
</evidence>
<evidence type="ECO:0000313" key="9">
    <source>
        <dbReference type="Proteomes" id="UP001161247"/>
    </source>
</evidence>
<dbReference type="GO" id="GO:0009626">
    <property type="term" value="P:plant-type hypersensitive response"/>
    <property type="evidence" value="ECO:0007669"/>
    <property type="project" value="UniProtKB-KW"/>
</dbReference>
<dbReference type="GO" id="GO:0016020">
    <property type="term" value="C:membrane"/>
    <property type="evidence" value="ECO:0007669"/>
    <property type="project" value="UniProtKB-SubCell"/>
</dbReference>
<evidence type="ECO:0000256" key="5">
    <source>
        <dbReference type="ARBA" id="ARBA00024045"/>
    </source>
</evidence>
<dbReference type="EMBL" id="OX459119">
    <property type="protein sequence ID" value="CAI9096718.1"/>
    <property type="molecule type" value="Genomic_DNA"/>
</dbReference>
<accession>A0AAV1CQ43</accession>
<evidence type="ECO:0000256" key="6">
    <source>
        <dbReference type="SAM" id="MobiDB-lite"/>
    </source>
</evidence>